<dbReference type="SUPFAM" id="SSF102198">
    <property type="entry name" value="Putative cyclase"/>
    <property type="match status" value="1"/>
</dbReference>
<feature type="compositionally biased region" description="Basic and acidic residues" evidence="1">
    <location>
        <begin position="1"/>
        <end position="11"/>
    </location>
</feature>
<feature type="region of interest" description="Disordered" evidence="1">
    <location>
        <begin position="73"/>
        <end position="94"/>
    </location>
</feature>
<dbReference type="EMBL" id="CAFBPM010000012">
    <property type="protein sequence ID" value="CAB5026259.1"/>
    <property type="molecule type" value="Genomic_DNA"/>
</dbReference>
<feature type="region of interest" description="Disordered" evidence="1">
    <location>
        <begin position="1"/>
        <end position="20"/>
    </location>
</feature>
<name>A0A6J7CRK2_9ZZZZ</name>
<reference evidence="3" key="1">
    <citation type="submission" date="2020-05" db="EMBL/GenBank/DDBJ databases">
        <authorList>
            <person name="Chiriac C."/>
            <person name="Salcher M."/>
            <person name="Ghai R."/>
            <person name="Kavagutti S V."/>
        </authorList>
    </citation>
    <scope>NUCLEOTIDE SEQUENCE</scope>
</reference>
<dbReference type="AlphaFoldDB" id="A0A6J7CRK2"/>
<dbReference type="InterPro" id="IPR037175">
    <property type="entry name" value="KFase_sf"/>
</dbReference>
<dbReference type="EMBL" id="CAFBLT010000001">
    <property type="protein sequence ID" value="CAB4859484.1"/>
    <property type="molecule type" value="Genomic_DNA"/>
</dbReference>
<dbReference type="Pfam" id="PF04199">
    <property type="entry name" value="Cyclase"/>
    <property type="match status" value="1"/>
</dbReference>
<dbReference type="InterPro" id="IPR007325">
    <property type="entry name" value="KFase/CYL"/>
</dbReference>
<protein>
    <submittedName>
        <fullName evidence="3">Unannotated protein</fullName>
    </submittedName>
</protein>
<gene>
    <name evidence="2" type="ORF">UFOPK3164_00365</name>
    <name evidence="3" type="ORF">UFOPK3427_00092</name>
    <name evidence="4" type="ORF">UFOPK4112_01241</name>
</gene>
<dbReference type="PANTHER" id="PTHR34861">
    <property type="match status" value="1"/>
</dbReference>
<dbReference type="Gene3D" id="3.50.30.50">
    <property type="entry name" value="Putative cyclase"/>
    <property type="match status" value="1"/>
</dbReference>
<sequence>MSEMTEKKSAKAPEFSNWGRWGENDERGALNLITPEVVTAALASSTTGKVYNLAVPIQRRGSAPIFAFRNPPQRLSAQSQSDAGSDAPFGAPEDLGSNEDVLILDSHGLTHMDALAHVYIDGSIYNGFSIHDITTKRGVPHCGIDKVGQIVTRGVHLDLPRHQGVDWLEPGTVISSADLQACADAQGVRVRSGDMVMVRTGFLEWWRDQGKPSMPASQPGLGLDAVHFFADNDVAVVGCDNSAIEVMPFDQDVFLGVHLALLRGLGVHLIEHMNLAQLSADQVTECLMVVAPLNVRGAAGSPVSPIAIA</sequence>
<dbReference type="GO" id="GO:0004061">
    <property type="term" value="F:arylformamidase activity"/>
    <property type="evidence" value="ECO:0007669"/>
    <property type="project" value="InterPro"/>
</dbReference>
<dbReference type="PANTHER" id="PTHR34861:SF10">
    <property type="entry name" value="CYCLASE"/>
    <property type="match status" value="1"/>
</dbReference>
<evidence type="ECO:0000313" key="3">
    <source>
        <dbReference type="EMBL" id="CAB4859484.1"/>
    </source>
</evidence>
<evidence type="ECO:0000256" key="1">
    <source>
        <dbReference type="SAM" id="MobiDB-lite"/>
    </source>
</evidence>
<accession>A0A6J7CRK2</accession>
<proteinExistence type="predicted"/>
<dbReference type="EMBL" id="CAFABE010000010">
    <property type="protein sequence ID" value="CAB4820243.1"/>
    <property type="molecule type" value="Genomic_DNA"/>
</dbReference>
<evidence type="ECO:0000313" key="2">
    <source>
        <dbReference type="EMBL" id="CAB4820243.1"/>
    </source>
</evidence>
<evidence type="ECO:0000313" key="4">
    <source>
        <dbReference type="EMBL" id="CAB5026259.1"/>
    </source>
</evidence>
<organism evidence="3">
    <name type="scientific">freshwater metagenome</name>
    <dbReference type="NCBI Taxonomy" id="449393"/>
    <lineage>
        <taxon>unclassified sequences</taxon>
        <taxon>metagenomes</taxon>
        <taxon>ecological metagenomes</taxon>
    </lineage>
</organism>
<feature type="compositionally biased region" description="Low complexity" evidence="1">
    <location>
        <begin position="76"/>
        <end position="87"/>
    </location>
</feature>
<dbReference type="GO" id="GO:0019441">
    <property type="term" value="P:L-tryptophan catabolic process to kynurenine"/>
    <property type="evidence" value="ECO:0007669"/>
    <property type="project" value="InterPro"/>
</dbReference>